<dbReference type="Proteomes" id="UP000682733">
    <property type="component" value="Unassembled WGS sequence"/>
</dbReference>
<gene>
    <name evidence="1" type="ORF">OVA965_LOCUS36713</name>
    <name evidence="2" type="ORF">TMI583_LOCUS37744</name>
</gene>
<dbReference type="GO" id="GO:0004842">
    <property type="term" value="F:ubiquitin-protein transferase activity"/>
    <property type="evidence" value="ECO:0007669"/>
    <property type="project" value="InterPro"/>
</dbReference>
<reference evidence="1" key="1">
    <citation type="submission" date="2021-02" db="EMBL/GenBank/DDBJ databases">
        <authorList>
            <person name="Nowell W R."/>
        </authorList>
    </citation>
    <scope>NUCLEOTIDE SEQUENCE</scope>
</reference>
<dbReference type="Proteomes" id="UP000677228">
    <property type="component" value="Unassembled WGS sequence"/>
</dbReference>
<evidence type="ECO:0000313" key="2">
    <source>
        <dbReference type="EMBL" id="CAF4284816.1"/>
    </source>
</evidence>
<dbReference type="EMBL" id="CAJNOK010033567">
    <property type="protein sequence ID" value="CAF1495768.1"/>
    <property type="molecule type" value="Genomic_DNA"/>
</dbReference>
<name>A0A8S2FM70_9BILA</name>
<proteinExistence type="predicted"/>
<dbReference type="PANTHER" id="PTHR22605:SF1">
    <property type="entry name" value="RZ-TYPE DOMAIN-CONTAINING PROTEIN"/>
    <property type="match status" value="1"/>
</dbReference>
<dbReference type="PANTHER" id="PTHR22605">
    <property type="entry name" value="RZ-TYPE DOMAIN-CONTAINING PROTEIN"/>
    <property type="match status" value="1"/>
</dbReference>
<organism evidence="1 3">
    <name type="scientific">Didymodactylos carnosus</name>
    <dbReference type="NCBI Taxonomy" id="1234261"/>
    <lineage>
        <taxon>Eukaryota</taxon>
        <taxon>Metazoa</taxon>
        <taxon>Spiralia</taxon>
        <taxon>Gnathifera</taxon>
        <taxon>Rotifera</taxon>
        <taxon>Eurotatoria</taxon>
        <taxon>Bdelloidea</taxon>
        <taxon>Philodinida</taxon>
        <taxon>Philodinidae</taxon>
        <taxon>Didymodactylos</taxon>
    </lineage>
</organism>
<evidence type="ECO:0000313" key="1">
    <source>
        <dbReference type="EMBL" id="CAF1495768.1"/>
    </source>
</evidence>
<dbReference type="EMBL" id="CAJOBA010055558">
    <property type="protein sequence ID" value="CAF4284816.1"/>
    <property type="molecule type" value="Genomic_DNA"/>
</dbReference>
<protein>
    <submittedName>
        <fullName evidence="1">Uncharacterized protein</fullName>
    </submittedName>
</protein>
<dbReference type="InterPro" id="IPR031248">
    <property type="entry name" value="RNF213"/>
</dbReference>
<accession>A0A8S2FM70</accession>
<sequence>MRDYYSLIKSVAKDVGKYNLNEDDSIQIFTIIKKYMKKYFDQLRSFDISPHEKMWIKFCKETNHIELLDKIQLPTTKSSIDSSIQQIDGRYLMLIIDKCCVQDYFESYIIQKEVENNRSNVFTLIGSQMALDINNNTYVYHTISDSILNIENGSILILKKMNNIYSSLYDLFNQNFIQIEDKYYCRIAMGNYLNPQCHVNKLFYCIIIIDHNDFKHADVAFLNRFEKHIIHLENIMDNCHLSTVKAILDWIESFKNINQQHYFTYQHLIVNFNQDYLAYLVLKAYEHYNSMKDVINYCKQVLISNSTFGFALVASISENTDIKKELLEKYYTEKPHTLDSFRTNEHLTKQNGLRKIVFTYTRLSETLIFPETFHGFLEYKLSNYCSENDLKNSINY</sequence>
<dbReference type="AlphaFoldDB" id="A0A8S2FM70"/>
<dbReference type="GO" id="GO:0016887">
    <property type="term" value="F:ATP hydrolysis activity"/>
    <property type="evidence" value="ECO:0007669"/>
    <property type="project" value="InterPro"/>
</dbReference>
<evidence type="ECO:0000313" key="3">
    <source>
        <dbReference type="Proteomes" id="UP000677228"/>
    </source>
</evidence>
<comment type="caution">
    <text evidence="1">The sequence shown here is derived from an EMBL/GenBank/DDBJ whole genome shotgun (WGS) entry which is preliminary data.</text>
</comment>